<feature type="domain" description="Tyr recombinase" evidence="5">
    <location>
        <begin position="103"/>
        <end position="285"/>
    </location>
</feature>
<dbReference type="InterPro" id="IPR010998">
    <property type="entry name" value="Integrase_recombinase_N"/>
</dbReference>
<evidence type="ECO:0000259" key="6">
    <source>
        <dbReference type="PROSITE" id="PS51900"/>
    </source>
</evidence>
<keyword evidence="2 4" id="KW-0238">DNA-binding</keyword>
<dbReference type="STRING" id="322505.SAMN04487836_101111"/>
<gene>
    <name evidence="7" type="ORF">SAMN04487834_100175</name>
</gene>
<dbReference type="GO" id="GO:0003677">
    <property type="term" value="F:DNA binding"/>
    <property type="evidence" value="ECO:0007669"/>
    <property type="project" value="UniProtKB-UniRule"/>
</dbReference>
<dbReference type="InterPro" id="IPR011010">
    <property type="entry name" value="DNA_brk_join_enz"/>
</dbReference>
<name>A0A1H6QF61_9FIRM</name>
<dbReference type="GeneID" id="54119200"/>
<organism evidence="7 8">
    <name type="scientific">Sharpea azabuensis</name>
    <dbReference type="NCBI Taxonomy" id="322505"/>
    <lineage>
        <taxon>Bacteria</taxon>
        <taxon>Bacillati</taxon>
        <taxon>Bacillota</taxon>
        <taxon>Erysipelotrichia</taxon>
        <taxon>Erysipelotrichales</taxon>
        <taxon>Coprobacillaceae</taxon>
        <taxon>Sharpea</taxon>
    </lineage>
</organism>
<evidence type="ECO:0000313" key="7">
    <source>
        <dbReference type="EMBL" id="SEI37632.1"/>
    </source>
</evidence>
<evidence type="ECO:0000256" key="4">
    <source>
        <dbReference type="PROSITE-ProRule" id="PRU01248"/>
    </source>
</evidence>
<dbReference type="Gene3D" id="1.10.443.10">
    <property type="entry name" value="Intergrase catalytic core"/>
    <property type="match status" value="1"/>
</dbReference>
<proteinExistence type="predicted"/>
<dbReference type="AlphaFoldDB" id="A0A1H6QF61"/>
<dbReference type="PANTHER" id="PTHR30349">
    <property type="entry name" value="PHAGE INTEGRASE-RELATED"/>
    <property type="match status" value="1"/>
</dbReference>
<protein>
    <submittedName>
        <fullName evidence="7">Integrase/recombinase XerD</fullName>
    </submittedName>
</protein>
<dbReference type="NCBIfam" id="NF001399">
    <property type="entry name" value="PRK00283.1"/>
    <property type="match status" value="1"/>
</dbReference>
<dbReference type="OrthoDB" id="9801717at2"/>
<dbReference type="SUPFAM" id="SSF56349">
    <property type="entry name" value="DNA breaking-rejoining enzymes"/>
    <property type="match status" value="1"/>
</dbReference>
<dbReference type="PANTHER" id="PTHR30349:SF81">
    <property type="entry name" value="TYROSINE RECOMBINASE XERC"/>
    <property type="match status" value="1"/>
</dbReference>
<dbReference type="PROSITE" id="PS51898">
    <property type="entry name" value="TYR_RECOMBINASE"/>
    <property type="match status" value="1"/>
</dbReference>
<dbReference type="RefSeq" id="WP_033161790.1">
    <property type="nucleotide sequence ID" value="NZ_CACVPP010000004.1"/>
</dbReference>
<accession>A0A1H6QF61</accession>
<dbReference type="InterPro" id="IPR004107">
    <property type="entry name" value="Integrase_SAM-like_N"/>
</dbReference>
<evidence type="ECO:0000313" key="8">
    <source>
        <dbReference type="Proteomes" id="UP000183028"/>
    </source>
</evidence>
<dbReference type="GO" id="GO:0015074">
    <property type="term" value="P:DNA integration"/>
    <property type="evidence" value="ECO:0007669"/>
    <property type="project" value="UniProtKB-KW"/>
</dbReference>
<keyword evidence="8" id="KW-1185">Reference proteome</keyword>
<keyword evidence="3" id="KW-0233">DNA recombination</keyword>
<dbReference type="PROSITE" id="PS51900">
    <property type="entry name" value="CB"/>
    <property type="match status" value="1"/>
</dbReference>
<sequence length="295" mass="34686">MRQSDYLKEFETYLLLEKGLSENTTTNYLRDLRQFLSYINKDVQAINEHDVEQYLSYLNEHYASSSITRKLVTLRQFFLYLTRNHLVSHNIMDNIDMPRSHEHLPRIISLETITQVLQAIDFTSPEGKRDYLMILLCLTSGVRVSELVHLTTNDFNFKAKRIRVIGKGNKERLIPLDDKTSEMLEDFIRHDRHKLDKLDSTLIFLNHSGKMVSRENFYNILQKYAHKAGIKEHFSPHTLRHTFATTLLDGEADLRSIQELLGHSDIATTTIYTHVANEKIVEDYKRFFHRNKEEG</sequence>
<feature type="domain" description="Core-binding (CB)" evidence="6">
    <location>
        <begin position="1"/>
        <end position="82"/>
    </location>
</feature>
<dbReference type="InterPro" id="IPR050090">
    <property type="entry name" value="Tyrosine_recombinase_XerCD"/>
</dbReference>
<evidence type="ECO:0000259" key="5">
    <source>
        <dbReference type="PROSITE" id="PS51898"/>
    </source>
</evidence>
<evidence type="ECO:0000256" key="1">
    <source>
        <dbReference type="ARBA" id="ARBA00022908"/>
    </source>
</evidence>
<dbReference type="eggNOG" id="COG4974">
    <property type="taxonomic scope" value="Bacteria"/>
</dbReference>
<evidence type="ECO:0000256" key="2">
    <source>
        <dbReference type="ARBA" id="ARBA00023125"/>
    </source>
</evidence>
<reference evidence="8" key="1">
    <citation type="submission" date="2016-10" db="EMBL/GenBank/DDBJ databases">
        <authorList>
            <person name="Varghese N."/>
        </authorList>
    </citation>
    <scope>NUCLEOTIDE SEQUENCE [LARGE SCALE GENOMIC DNA]</scope>
    <source>
        <strain evidence="8">DSM 20406</strain>
    </source>
</reference>
<dbReference type="GO" id="GO:0006310">
    <property type="term" value="P:DNA recombination"/>
    <property type="evidence" value="ECO:0007669"/>
    <property type="project" value="UniProtKB-KW"/>
</dbReference>
<dbReference type="InterPro" id="IPR044068">
    <property type="entry name" value="CB"/>
</dbReference>
<dbReference type="InterPro" id="IPR013762">
    <property type="entry name" value="Integrase-like_cat_sf"/>
</dbReference>
<dbReference type="Proteomes" id="UP000183028">
    <property type="component" value="Unassembled WGS sequence"/>
</dbReference>
<evidence type="ECO:0000256" key="3">
    <source>
        <dbReference type="ARBA" id="ARBA00023172"/>
    </source>
</evidence>
<dbReference type="NCBIfam" id="NF040815">
    <property type="entry name" value="recomb_XerA_Arch"/>
    <property type="match status" value="1"/>
</dbReference>
<dbReference type="Pfam" id="PF00589">
    <property type="entry name" value="Phage_integrase"/>
    <property type="match status" value="1"/>
</dbReference>
<keyword evidence="1" id="KW-0229">DNA integration</keyword>
<dbReference type="Pfam" id="PF02899">
    <property type="entry name" value="Phage_int_SAM_1"/>
    <property type="match status" value="1"/>
</dbReference>
<dbReference type="InterPro" id="IPR002104">
    <property type="entry name" value="Integrase_catalytic"/>
</dbReference>
<dbReference type="Gene3D" id="1.10.150.130">
    <property type="match status" value="1"/>
</dbReference>
<dbReference type="EMBL" id="FNYK01000001">
    <property type="protein sequence ID" value="SEI37632.1"/>
    <property type="molecule type" value="Genomic_DNA"/>
</dbReference>